<feature type="region of interest" description="Disordered" evidence="2">
    <location>
        <begin position="128"/>
        <end position="148"/>
    </location>
</feature>
<feature type="compositionally biased region" description="Low complexity" evidence="2">
    <location>
        <begin position="884"/>
        <end position="896"/>
    </location>
</feature>
<evidence type="ECO:0000256" key="1">
    <source>
        <dbReference type="ARBA" id="ARBA00022468"/>
    </source>
</evidence>
<dbReference type="Pfam" id="PF00169">
    <property type="entry name" value="PH"/>
    <property type="match status" value="1"/>
</dbReference>
<dbReference type="PANTHER" id="PTHR23176">
    <property type="entry name" value="RHO/RAC/CDC GTPASE-ACTIVATING PROTEIN"/>
    <property type="match status" value="1"/>
</dbReference>
<evidence type="ECO:0000259" key="4">
    <source>
        <dbReference type="PROSITE" id="PS50238"/>
    </source>
</evidence>
<dbReference type="PROSITE" id="PS50238">
    <property type="entry name" value="RHOGAP"/>
    <property type="match status" value="1"/>
</dbReference>
<dbReference type="InterPro" id="IPR001849">
    <property type="entry name" value="PH_domain"/>
</dbReference>
<feature type="compositionally biased region" description="Acidic residues" evidence="2">
    <location>
        <begin position="324"/>
        <end position="336"/>
    </location>
</feature>
<dbReference type="EMBL" id="JBBBZM010000031">
    <property type="protein sequence ID" value="KAL0637701.1"/>
    <property type="molecule type" value="Genomic_DNA"/>
</dbReference>
<dbReference type="Gene3D" id="1.10.555.10">
    <property type="entry name" value="Rho GTPase activation protein"/>
    <property type="match status" value="1"/>
</dbReference>
<dbReference type="PANTHER" id="PTHR23176:SF129">
    <property type="entry name" value="RHO GTPASE ACTIVATING PROTEIN AT 16F, ISOFORM E-RELATED"/>
    <property type="match status" value="1"/>
</dbReference>
<dbReference type="InterPro" id="IPR000198">
    <property type="entry name" value="RhoGAP_dom"/>
</dbReference>
<organism evidence="5 6">
    <name type="scientific">Discina gigas</name>
    <dbReference type="NCBI Taxonomy" id="1032678"/>
    <lineage>
        <taxon>Eukaryota</taxon>
        <taxon>Fungi</taxon>
        <taxon>Dikarya</taxon>
        <taxon>Ascomycota</taxon>
        <taxon>Pezizomycotina</taxon>
        <taxon>Pezizomycetes</taxon>
        <taxon>Pezizales</taxon>
        <taxon>Discinaceae</taxon>
        <taxon>Discina</taxon>
    </lineage>
</organism>
<accession>A0ABR3GP49</accession>
<keyword evidence="1" id="KW-0343">GTPase activation</keyword>
<dbReference type="CDD" id="cd13277">
    <property type="entry name" value="PH_Bem3"/>
    <property type="match status" value="1"/>
</dbReference>
<feature type="region of interest" description="Disordered" evidence="2">
    <location>
        <begin position="1245"/>
        <end position="1312"/>
    </location>
</feature>
<gene>
    <name evidence="5" type="primary">BEM3</name>
    <name evidence="5" type="ORF">Q9L58_003261</name>
</gene>
<dbReference type="InterPro" id="IPR008936">
    <property type="entry name" value="Rho_GTPase_activation_prot"/>
</dbReference>
<dbReference type="SUPFAM" id="SSF48350">
    <property type="entry name" value="GTPase activation domain, GAP"/>
    <property type="match status" value="1"/>
</dbReference>
<keyword evidence="6" id="KW-1185">Reference proteome</keyword>
<dbReference type="SMART" id="SM00233">
    <property type="entry name" value="PH"/>
    <property type="match status" value="1"/>
</dbReference>
<dbReference type="InterPro" id="IPR050729">
    <property type="entry name" value="Rho-GAP"/>
</dbReference>
<dbReference type="PROSITE" id="PS50003">
    <property type="entry name" value="PH_DOMAIN"/>
    <property type="match status" value="1"/>
</dbReference>
<dbReference type="Pfam" id="PF00620">
    <property type="entry name" value="RhoGAP"/>
    <property type="match status" value="1"/>
</dbReference>
<feature type="region of interest" description="Disordered" evidence="2">
    <location>
        <begin position="299"/>
        <end position="336"/>
    </location>
</feature>
<dbReference type="Gene3D" id="2.30.29.30">
    <property type="entry name" value="Pleckstrin-homology domain (PH domain)/Phosphotyrosine-binding domain (PTB)"/>
    <property type="match status" value="1"/>
</dbReference>
<comment type="caution">
    <text evidence="5">The sequence shown here is derived from an EMBL/GenBank/DDBJ whole genome shotgun (WGS) entry which is preliminary data.</text>
</comment>
<feature type="region of interest" description="Disordered" evidence="2">
    <location>
        <begin position="176"/>
        <end position="238"/>
    </location>
</feature>
<feature type="compositionally biased region" description="Pro residues" evidence="2">
    <location>
        <begin position="435"/>
        <end position="454"/>
    </location>
</feature>
<evidence type="ECO:0000256" key="2">
    <source>
        <dbReference type="SAM" id="MobiDB-lite"/>
    </source>
</evidence>
<feature type="compositionally biased region" description="Basic and acidic residues" evidence="2">
    <location>
        <begin position="834"/>
        <end position="843"/>
    </location>
</feature>
<feature type="region of interest" description="Disordered" evidence="2">
    <location>
        <begin position="855"/>
        <end position="896"/>
    </location>
</feature>
<sequence>MPPQQFSRSLPRTSSIDSAISSVSAHGSSNNNGVGNAVPTPADIQTLIQAAGSAEALIGYMLKEKASAATQNAQLWKLVDKQRAMILGLNKDLERALKDKDRYRKKLKEQLGVVPPMPTSVLAAKVESEYSGAEDHNESPEETYSLTRAESMPLLELQRRGSDLGPDISLARYPVTLPVGSNSDDSRAQVNSSPKEQIPSPTAPDGSFTPESVKTPMGSQHSDSSSHPERGGGDVPFSPEKELAEELHTPRTSVELSDNRPSISEINSVVPLDAKAAARHHLLKSLGISTSVTPVSGLGKSPLRKAPPAPLALSPLTETRLHTDEEDYDDDDDDDVSIDEIVGYQKKTEGLVIVTEDRSSDDYNRRTSWEHTPIDKKGPELPLPQVRSPVEQLGSQHPGKKGLNLAPPPMLNGDPHSLGLGDGSGIRQQFARAPLPSPGLPSSPRPVDRPPNSPQPRDRPQSPGSPRITPLSPRLGVAPVPFQPGTPHRLMPQSASMPMRSPLPLRSPLPRGHGKSDSNSSQQTSSDPLANLIILPSAIPSIDCRVVSSRMKPSRASMMPGSKPRISDNDSVFTLGVFARSTGNEILRVEKDVCALPALDVVLRKYIAFNVKVPDRALFTGHAPARIDSRRIAVDEYFAGVLGATMDERAALALCEFFSTEVVDHVICNSDAAGSIKEESSIASGVQGKAVKEGYLTKRGKNFGGWKARYFILDGPALKYYEAPGGVHLGQIKLQSAQIGRQSQSQKVREPLEGESDMESQYRHAFLILEPKRKDSSTLVRHVLCAESDAERDEWVEALMQFVDKGDPAEESSQASQTGTASGRDKKKKRYGPNHKDSKDSQTIEQEKLHALGYEQTTPGPEPARGPTPEEFQRLRNTPSPQNSITSSIPASQSSASILAPSVVSATDRNPQPKQISAPTNGSVISDLAAWGAKLTHSEQKAAKKRSIWGFRQRSSSADLESHHLQAHSGPGERLPMSRSIFGATLEEAVHLSKPFGVTVNLPAVVYRCIEYLEAKDASNEEGIFRLSGSNVVIKGLREKFNTESDFNLLNNDEYYDVHAVAGLLKLYLRELPTNVLTTDRREEFVRVTEMDDKASKISALNELVHSLPIENFELLRALSGHLLRIVENSDVNKMTIRNVGIVFSPTLNIPAQVFSMFLHEYKHIFVRPDDNLPDDRDTPRSPFRETHEERRPSVPTAQYMNSLKPLNTPVLNSPFPPYLQQTQEPQTPRTIAASYEPSYEQVFTPTSAPDMGFPRTPSYPPPGEAQPHQGGHTGSSLAGPPMSSDGKSKARRRESSMMFMMPRNKSSFAPQAMVMEDSVYE</sequence>
<feature type="compositionally biased region" description="Polar residues" evidence="2">
    <location>
        <begin position="209"/>
        <end position="223"/>
    </location>
</feature>
<protein>
    <submittedName>
        <fullName evidence="5">Rho GTPase activating protein</fullName>
    </submittedName>
</protein>
<evidence type="ECO:0000313" key="6">
    <source>
        <dbReference type="Proteomes" id="UP001447188"/>
    </source>
</evidence>
<reference evidence="5 6" key="1">
    <citation type="submission" date="2024-02" db="EMBL/GenBank/DDBJ databases">
        <title>Discinaceae phylogenomics.</title>
        <authorList>
            <person name="Dirks A.C."/>
            <person name="James T.Y."/>
        </authorList>
    </citation>
    <scope>NUCLEOTIDE SEQUENCE [LARGE SCALE GENOMIC DNA]</scope>
    <source>
        <strain evidence="5 6">ACD0624</strain>
    </source>
</reference>
<name>A0ABR3GP49_9PEZI</name>
<proteinExistence type="predicted"/>
<feature type="compositionally biased region" description="Basic and acidic residues" evidence="2">
    <location>
        <begin position="358"/>
        <end position="379"/>
    </location>
</feature>
<feature type="compositionally biased region" description="Low complexity" evidence="2">
    <location>
        <begin position="496"/>
        <end position="527"/>
    </location>
</feature>
<feature type="compositionally biased region" description="Polar residues" evidence="2">
    <location>
        <begin position="179"/>
        <end position="195"/>
    </location>
</feature>
<dbReference type="SMART" id="SM00324">
    <property type="entry name" value="RhoGAP"/>
    <property type="match status" value="1"/>
</dbReference>
<dbReference type="InterPro" id="IPR011993">
    <property type="entry name" value="PH-like_dom_sf"/>
</dbReference>
<feature type="compositionally biased region" description="Polar residues" evidence="2">
    <location>
        <begin position="811"/>
        <end position="821"/>
    </location>
</feature>
<evidence type="ECO:0000313" key="5">
    <source>
        <dbReference type="EMBL" id="KAL0637701.1"/>
    </source>
</evidence>
<feature type="region of interest" description="Disordered" evidence="2">
    <location>
        <begin position="358"/>
        <end position="527"/>
    </location>
</feature>
<feature type="compositionally biased region" description="Basic and acidic residues" evidence="2">
    <location>
        <begin position="1169"/>
        <end position="1193"/>
    </location>
</feature>
<feature type="domain" description="Rho-GAP" evidence="4">
    <location>
        <begin position="984"/>
        <end position="1174"/>
    </location>
</feature>
<evidence type="ECO:0000259" key="3">
    <source>
        <dbReference type="PROSITE" id="PS50003"/>
    </source>
</evidence>
<dbReference type="SUPFAM" id="SSF50729">
    <property type="entry name" value="PH domain-like"/>
    <property type="match status" value="1"/>
</dbReference>
<feature type="region of interest" description="Disordered" evidence="2">
    <location>
        <begin position="1169"/>
        <end position="1197"/>
    </location>
</feature>
<feature type="domain" description="PH" evidence="3">
    <location>
        <begin position="689"/>
        <end position="804"/>
    </location>
</feature>
<feature type="region of interest" description="Disordered" evidence="2">
    <location>
        <begin position="807"/>
        <end position="843"/>
    </location>
</feature>
<dbReference type="Proteomes" id="UP001447188">
    <property type="component" value="Unassembled WGS sequence"/>
</dbReference>